<dbReference type="PANTHER" id="PTHR42971">
    <property type="entry name" value="TRNA (CYTIDINE(34)-2'-O)-METHYLTRANSFERASE"/>
    <property type="match status" value="1"/>
</dbReference>
<feature type="binding site" evidence="6 7">
    <location>
        <position position="121"/>
    </location>
    <ligand>
        <name>S-adenosyl-L-methionine</name>
        <dbReference type="ChEBI" id="CHEBI:59789"/>
    </ligand>
</feature>
<evidence type="ECO:0000256" key="7">
    <source>
        <dbReference type="PIRSR" id="PIRSR029256-1"/>
    </source>
</evidence>
<dbReference type="GO" id="GO:0008175">
    <property type="term" value="F:tRNA methyltransferase activity"/>
    <property type="evidence" value="ECO:0007669"/>
    <property type="project" value="UniProtKB-UniRule"/>
</dbReference>
<dbReference type="GO" id="GO:0008757">
    <property type="term" value="F:S-adenosylmethionine-dependent methyltransferase activity"/>
    <property type="evidence" value="ECO:0007669"/>
    <property type="project" value="UniProtKB-UniRule"/>
</dbReference>
<dbReference type="PIRSF" id="PIRSF029256">
    <property type="entry name" value="SpoU_TrmH_prd"/>
    <property type="match status" value="1"/>
</dbReference>
<keyword evidence="5 6" id="KW-0819">tRNA processing</keyword>
<reference evidence="9 10" key="1">
    <citation type="submission" date="2020-08" db="EMBL/GenBank/DDBJ databases">
        <title>Genomic Encyclopedia of Type Strains, Phase IV (KMG-IV): sequencing the most valuable type-strain genomes for metagenomic binning, comparative biology and taxonomic classification.</title>
        <authorList>
            <person name="Goeker M."/>
        </authorList>
    </citation>
    <scope>NUCLEOTIDE SEQUENCE [LARGE SCALE GENOMIC DNA]</scope>
    <source>
        <strain evidence="9 10">DSM 11590</strain>
    </source>
</reference>
<dbReference type="CDD" id="cd18094">
    <property type="entry name" value="SpoU-like_TrmL"/>
    <property type="match status" value="1"/>
</dbReference>
<dbReference type="RefSeq" id="WP_184260711.1">
    <property type="nucleotide sequence ID" value="NZ_JACIIX010000001.1"/>
</dbReference>
<feature type="binding site" evidence="6 7">
    <location>
        <position position="79"/>
    </location>
    <ligand>
        <name>S-adenosyl-L-methionine</name>
        <dbReference type="ChEBI" id="CHEBI:59789"/>
    </ligand>
</feature>
<organism evidence="9 10">
    <name type="scientific">Novispirillum itersonii</name>
    <name type="common">Aquaspirillum itersonii</name>
    <dbReference type="NCBI Taxonomy" id="189"/>
    <lineage>
        <taxon>Bacteria</taxon>
        <taxon>Pseudomonadati</taxon>
        <taxon>Pseudomonadota</taxon>
        <taxon>Alphaproteobacteria</taxon>
        <taxon>Rhodospirillales</taxon>
        <taxon>Novispirillaceae</taxon>
        <taxon>Novispirillum</taxon>
    </lineage>
</organism>
<dbReference type="PANTHER" id="PTHR42971:SF1">
    <property type="entry name" value="TRNA (CYTIDINE(34)-2'-O)-METHYLTRANSFERASE"/>
    <property type="match status" value="1"/>
</dbReference>
<dbReference type="InterPro" id="IPR001537">
    <property type="entry name" value="SpoU_MeTrfase"/>
</dbReference>
<comment type="subunit">
    <text evidence="6">Homodimer.</text>
</comment>
<dbReference type="InterPro" id="IPR029026">
    <property type="entry name" value="tRNA_m1G_MTases_N"/>
</dbReference>
<evidence type="ECO:0000313" key="10">
    <source>
        <dbReference type="Proteomes" id="UP000544872"/>
    </source>
</evidence>
<comment type="similarity">
    <text evidence="6">Belongs to the class IV-like SAM-binding methyltransferase superfamily. RNA methyltransferase TrmH family. TrmL subfamily.</text>
</comment>
<feature type="domain" description="tRNA/rRNA methyltransferase SpoU type" evidence="8">
    <location>
        <begin position="2"/>
        <end position="140"/>
    </location>
</feature>
<comment type="catalytic activity">
    <reaction evidence="6">
        <text>5-carboxymethylaminomethyluridine(34) in tRNA(Leu) + S-adenosyl-L-methionine = 5-carboxymethylaminomethyl-2'-O-methyluridine(34) in tRNA(Leu) + S-adenosyl-L-homocysteine + H(+)</text>
        <dbReference type="Rhea" id="RHEA:43088"/>
        <dbReference type="Rhea" id="RHEA-COMP:10333"/>
        <dbReference type="Rhea" id="RHEA-COMP:10334"/>
        <dbReference type="ChEBI" id="CHEBI:15378"/>
        <dbReference type="ChEBI" id="CHEBI:57856"/>
        <dbReference type="ChEBI" id="CHEBI:59789"/>
        <dbReference type="ChEBI" id="CHEBI:74508"/>
        <dbReference type="ChEBI" id="CHEBI:74511"/>
        <dbReference type="EC" id="2.1.1.207"/>
    </reaction>
</comment>
<protein>
    <recommendedName>
        <fullName evidence="6">tRNA (cytidine(34)-2'-O)-methyltransferase</fullName>
        <ecNumber evidence="6">2.1.1.207</ecNumber>
    </recommendedName>
    <alternativeName>
        <fullName evidence="6">tRNA (cytidine/uridine-2'-O-)-methyltransferase TrmL</fullName>
    </alternativeName>
</protein>
<feature type="binding site" evidence="6 7">
    <location>
        <position position="101"/>
    </location>
    <ligand>
        <name>S-adenosyl-L-methionine</name>
        <dbReference type="ChEBI" id="CHEBI:59789"/>
    </ligand>
</feature>
<comment type="subcellular location">
    <subcellularLocation>
        <location evidence="6">Cytoplasm</location>
    </subcellularLocation>
</comment>
<evidence type="ECO:0000313" key="9">
    <source>
        <dbReference type="EMBL" id="MBB6208993.1"/>
    </source>
</evidence>
<accession>A0A7W9ZD31</accession>
<dbReference type="GO" id="GO:0002130">
    <property type="term" value="P:wobble position ribose methylation"/>
    <property type="evidence" value="ECO:0007669"/>
    <property type="project" value="TreeGrafter"/>
</dbReference>
<feature type="binding site" evidence="6 7">
    <location>
        <position position="129"/>
    </location>
    <ligand>
        <name>S-adenosyl-L-methionine</name>
        <dbReference type="ChEBI" id="CHEBI:59789"/>
    </ligand>
</feature>
<keyword evidence="1 6" id="KW-0963">Cytoplasm</keyword>
<dbReference type="Gene3D" id="3.40.1280.10">
    <property type="match status" value="1"/>
</dbReference>
<keyword evidence="3 6" id="KW-0808">Transferase</keyword>
<dbReference type="GO" id="GO:0005737">
    <property type="term" value="C:cytoplasm"/>
    <property type="evidence" value="ECO:0007669"/>
    <property type="project" value="UniProtKB-SubCell"/>
</dbReference>
<dbReference type="InterPro" id="IPR016914">
    <property type="entry name" value="TrmL"/>
</dbReference>
<comment type="function">
    <text evidence="6">Methylates the ribose at the nucleotide 34 wobble position in the two leucyl isoacceptors tRNA(Leu)(CmAA) and tRNA(Leu)(cmnm5UmAA). Catalyzes the methyl transfer from S-adenosyl-L-methionine to the 2'-OH of the wobble nucleotide.</text>
</comment>
<dbReference type="Pfam" id="PF00588">
    <property type="entry name" value="SpoU_methylase"/>
    <property type="match status" value="1"/>
</dbReference>
<keyword evidence="10" id="KW-1185">Reference proteome</keyword>
<evidence type="ECO:0000259" key="8">
    <source>
        <dbReference type="Pfam" id="PF00588"/>
    </source>
</evidence>
<dbReference type="HAMAP" id="MF_01885">
    <property type="entry name" value="tRNA_methyltr_TrmL"/>
    <property type="match status" value="1"/>
</dbReference>
<evidence type="ECO:0000256" key="5">
    <source>
        <dbReference type="ARBA" id="ARBA00022694"/>
    </source>
</evidence>
<dbReference type="AlphaFoldDB" id="A0A7W9ZD31"/>
<evidence type="ECO:0000256" key="1">
    <source>
        <dbReference type="ARBA" id="ARBA00022490"/>
    </source>
</evidence>
<evidence type="ECO:0000256" key="2">
    <source>
        <dbReference type="ARBA" id="ARBA00022603"/>
    </source>
</evidence>
<dbReference type="InterPro" id="IPR029028">
    <property type="entry name" value="Alpha/beta_knot_MTases"/>
</dbReference>
<keyword evidence="2 6" id="KW-0489">Methyltransferase</keyword>
<dbReference type="GO" id="GO:0003723">
    <property type="term" value="F:RNA binding"/>
    <property type="evidence" value="ECO:0007669"/>
    <property type="project" value="InterPro"/>
</dbReference>
<dbReference type="SUPFAM" id="SSF75217">
    <property type="entry name" value="alpha/beta knot"/>
    <property type="match status" value="1"/>
</dbReference>
<evidence type="ECO:0000256" key="4">
    <source>
        <dbReference type="ARBA" id="ARBA00022691"/>
    </source>
</evidence>
<name>A0A7W9ZD31_NOVIT</name>
<comment type="catalytic activity">
    <reaction evidence="6">
        <text>cytidine(34) in tRNA + S-adenosyl-L-methionine = 2'-O-methylcytidine(34) in tRNA + S-adenosyl-L-homocysteine + H(+)</text>
        <dbReference type="Rhea" id="RHEA:43084"/>
        <dbReference type="Rhea" id="RHEA-COMP:10331"/>
        <dbReference type="Rhea" id="RHEA-COMP:10332"/>
        <dbReference type="ChEBI" id="CHEBI:15378"/>
        <dbReference type="ChEBI" id="CHEBI:57856"/>
        <dbReference type="ChEBI" id="CHEBI:59789"/>
        <dbReference type="ChEBI" id="CHEBI:74495"/>
        <dbReference type="ChEBI" id="CHEBI:82748"/>
        <dbReference type="EC" id="2.1.1.207"/>
    </reaction>
</comment>
<gene>
    <name evidence="6" type="primary">trmL</name>
    <name evidence="9" type="ORF">FHS48_000374</name>
</gene>
<evidence type="ECO:0000256" key="3">
    <source>
        <dbReference type="ARBA" id="ARBA00022679"/>
    </source>
</evidence>
<sequence length="164" mass="17682">MRLALYQPDIPQNTGALLRLAACFDLGLDVIEPCGFVWDDRHLKRAGMDYTLLARMVRHLSWESYLADHPAPAGRLVLLTTRGAVPHHSFTFQATDTLLLGRESCGVPDSVHDRADARVVVPLVPAARSLNVVTAAAMVLAEALRQTGGYPCAGAPAPMPEADT</sequence>
<proteinExistence type="inferred from homology"/>
<keyword evidence="4 6" id="KW-0949">S-adenosyl-L-methionine</keyword>
<dbReference type="EC" id="2.1.1.207" evidence="6"/>
<comment type="caution">
    <text evidence="9">The sequence shown here is derived from an EMBL/GenBank/DDBJ whole genome shotgun (WGS) entry which is preliminary data.</text>
</comment>
<dbReference type="Proteomes" id="UP000544872">
    <property type="component" value="Unassembled WGS sequence"/>
</dbReference>
<dbReference type="EMBL" id="JACIIX010000001">
    <property type="protein sequence ID" value="MBB6208993.1"/>
    <property type="molecule type" value="Genomic_DNA"/>
</dbReference>
<evidence type="ECO:0000256" key="6">
    <source>
        <dbReference type="HAMAP-Rule" id="MF_01885"/>
    </source>
</evidence>